<protein>
    <submittedName>
        <fullName evidence="1">Uncharacterized protein</fullName>
    </submittedName>
</protein>
<gene>
    <name evidence="1" type="ORF">C2S_11428</name>
</gene>
<accession>A0A9Q9S1X0</accession>
<evidence type="ECO:0000313" key="2">
    <source>
        <dbReference type="Proteomes" id="UP000760494"/>
    </source>
</evidence>
<dbReference type="AlphaFoldDB" id="A0A9Q9S1X0"/>
<evidence type="ECO:0000313" key="1">
    <source>
        <dbReference type="EMBL" id="VTT79711.1"/>
    </source>
</evidence>
<reference evidence="1" key="1">
    <citation type="submission" date="2019-05" db="EMBL/GenBank/DDBJ databases">
        <authorList>
            <person name="Piombo E."/>
        </authorList>
    </citation>
    <scope>NUCLEOTIDE SEQUENCE</scope>
    <source>
        <strain evidence="1">C2S</strain>
    </source>
</reference>
<dbReference type="Proteomes" id="UP000760494">
    <property type="component" value="Unassembled WGS sequence"/>
</dbReference>
<name>A0A9Q9S1X0_FUSFU</name>
<proteinExistence type="predicted"/>
<sequence length="59" mass="6463">MEIKDAEAIKIQPGAQLDMACAALHLTPTSTKNLHHDDPPPTLFPPIIHLLAESLMNHD</sequence>
<dbReference type="EMBL" id="CABFJX010000398">
    <property type="protein sequence ID" value="VTT79711.1"/>
    <property type="molecule type" value="Genomic_DNA"/>
</dbReference>
<organism evidence="1 2">
    <name type="scientific">Fusarium fujikuroi</name>
    <name type="common">Bakanae and foot rot disease fungus</name>
    <name type="synonym">Gibberella fujikuroi</name>
    <dbReference type="NCBI Taxonomy" id="5127"/>
    <lineage>
        <taxon>Eukaryota</taxon>
        <taxon>Fungi</taxon>
        <taxon>Dikarya</taxon>
        <taxon>Ascomycota</taxon>
        <taxon>Pezizomycotina</taxon>
        <taxon>Sordariomycetes</taxon>
        <taxon>Hypocreomycetidae</taxon>
        <taxon>Hypocreales</taxon>
        <taxon>Nectriaceae</taxon>
        <taxon>Fusarium</taxon>
        <taxon>Fusarium fujikuroi species complex</taxon>
    </lineage>
</organism>
<comment type="caution">
    <text evidence="1">The sequence shown here is derived from an EMBL/GenBank/DDBJ whole genome shotgun (WGS) entry which is preliminary data.</text>
</comment>